<dbReference type="AlphaFoldDB" id="A0A2P2NWS0"/>
<name>A0A2P2NWS0_RHIMU</name>
<evidence type="ECO:0000313" key="1">
    <source>
        <dbReference type="EMBL" id="MBX46880.1"/>
    </source>
</evidence>
<sequence>MLKYKKVILWCFLLLFRLPLFSRGFHSTE</sequence>
<dbReference type="EMBL" id="GGEC01066396">
    <property type="protein sequence ID" value="MBX46880.1"/>
    <property type="molecule type" value="Transcribed_RNA"/>
</dbReference>
<protein>
    <submittedName>
        <fullName evidence="1">Uncharacterized protein</fullName>
    </submittedName>
</protein>
<organism evidence="1">
    <name type="scientific">Rhizophora mucronata</name>
    <name type="common">Asiatic mangrove</name>
    <dbReference type="NCBI Taxonomy" id="61149"/>
    <lineage>
        <taxon>Eukaryota</taxon>
        <taxon>Viridiplantae</taxon>
        <taxon>Streptophyta</taxon>
        <taxon>Embryophyta</taxon>
        <taxon>Tracheophyta</taxon>
        <taxon>Spermatophyta</taxon>
        <taxon>Magnoliopsida</taxon>
        <taxon>eudicotyledons</taxon>
        <taxon>Gunneridae</taxon>
        <taxon>Pentapetalae</taxon>
        <taxon>rosids</taxon>
        <taxon>fabids</taxon>
        <taxon>Malpighiales</taxon>
        <taxon>Rhizophoraceae</taxon>
        <taxon>Rhizophora</taxon>
    </lineage>
</organism>
<reference evidence="1" key="1">
    <citation type="submission" date="2018-02" db="EMBL/GenBank/DDBJ databases">
        <title>Rhizophora mucronata_Transcriptome.</title>
        <authorList>
            <person name="Meera S.P."/>
            <person name="Sreeshan A."/>
            <person name="Augustine A."/>
        </authorList>
    </citation>
    <scope>NUCLEOTIDE SEQUENCE</scope>
    <source>
        <tissue evidence="1">Leaf</tissue>
    </source>
</reference>
<accession>A0A2P2NWS0</accession>
<proteinExistence type="predicted"/>